<keyword evidence="2" id="KW-1185">Reference proteome</keyword>
<dbReference type="PANTHER" id="PTHR37805">
    <property type="entry name" value="CYTOPLASMIC PROTEIN-RELATED"/>
    <property type="match status" value="1"/>
</dbReference>
<accession>A0A024HDX6</accession>
<dbReference type="InterPro" id="IPR009921">
    <property type="entry name" value="YehS-like"/>
</dbReference>
<sequence>MLNNDILRSLRYSLDIGDGEVAAIAQLAGQALTAPEVADLLRRDDEAGYRECPDEILTRFLDGLIIHRRGRDESRPLPPLELPLNNNLILKKLRVAFELRDNDLLAVLDAAGLIMTKGELNALFRAPGHDNYRPCGDQILRNFLKGLTARLRG</sequence>
<reference evidence="1 2" key="2">
    <citation type="submission" date="2014-05" db="EMBL/GenBank/DDBJ databases">
        <title>Genome sequence of the 3-chlorobenzoate degrading bacterium Pseudomonas knackmussii B13 shows multiple evidence for horizontal gene transfer.</title>
        <authorList>
            <person name="Miyazaki R."/>
            <person name="Bertelli C."/>
            <person name="Falquet L."/>
            <person name="Robinson-Rechavi M."/>
            <person name="Gharib W."/>
            <person name="Roy S."/>
            <person name="Van der Meer J.R."/>
        </authorList>
    </citation>
    <scope>NUCLEOTIDE SEQUENCE [LARGE SCALE GENOMIC DNA]</scope>
    <source>
        <strain evidence="1 2">B13</strain>
    </source>
</reference>
<dbReference type="PATRIC" id="fig|1301098.3.peg.1331"/>
<dbReference type="EMBL" id="HG322950">
    <property type="protein sequence ID" value="CDF82702.1"/>
    <property type="molecule type" value="Genomic_DNA"/>
</dbReference>
<protein>
    <recommendedName>
        <fullName evidence="3">DUF1456 family protein</fullName>
    </recommendedName>
</protein>
<evidence type="ECO:0000313" key="2">
    <source>
        <dbReference type="Proteomes" id="UP000025241"/>
    </source>
</evidence>
<evidence type="ECO:0008006" key="3">
    <source>
        <dbReference type="Google" id="ProtNLM"/>
    </source>
</evidence>
<evidence type="ECO:0000313" key="1">
    <source>
        <dbReference type="EMBL" id="CDF82702.1"/>
    </source>
</evidence>
<dbReference type="HOGENOM" id="CLU_087517_1_0_6"/>
<dbReference type="AlphaFoldDB" id="A0A024HDX6"/>
<reference evidence="1 2" key="1">
    <citation type="submission" date="2013-03" db="EMBL/GenBank/DDBJ databases">
        <authorList>
            <person name="Linke B."/>
        </authorList>
    </citation>
    <scope>NUCLEOTIDE SEQUENCE [LARGE SCALE GENOMIC DNA]</scope>
    <source>
        <strain evidence="1 2">B13</strain>
    </source>
</reference>
<dbReference type="OrthoDB" id="9788465at2"/>
<dbReference type="Proteomes" id="UP000025241">
    <property type="component" value="Chromosome I"/>
</dbReference>
<gene>
    <name evidence="1" type="ORF">PKB_1337</name>
</gene>
<organism evidence="1 2">
    <name type="scientific">Pseudomonas knackmussii (strain DSM 6978 / CCUG 54928 / LMG 23759 / B13)</name>
    <dbReference type="NCBI Taxonomy" id="1301098"/>
    <lineage>
        <taxon>Bacteria</taxon>
        <taxon>Pseudomonadati</taxon>
        <taxon>Pseudomonadota</taxon>
        <taxon>Gammaproteobacteria</taxon>
        <taxon>Pseudomonadales</taxon>
        <taxon>Pseudomonadaceae</taxon>
        <taxon>Pseudomonas</taxon>
    </lineage>
</organism>
<name>A0A024HDX6_PSEKB</name>
<proteinExistence type="predicted"/>
<dbReference type="PANTHER" id="PTHR37805:SF1">
    <property type="entry name" value="CYTOPLASMIC PROTEIN"/>
    <property type="match status" value="1"/>
</dbReference>
<dbReference type="KEGG" id="pkc:PKB_1337"/>
<dbReference type="eggNOG" id="COG4807">
    <property type="taxonomic scope" value="Bacteria"/>
</dbReference>
<dbReference type="Pfam" id="PF07308">
    <property type="entry name" value="DUF1456"/>
    <property type="match status" value="2"/>
</dbReference>
<dbReference type="RefSeq" id="WP_043250076.1">
    <property type="nucleotide sequence ID" value="NZ_HG322950.1"/>
</dbReference>
<dbReference type="STRING" id="1301098.PKB_1337"/>